<keyword evidence="1" id="KW-0863">Zinc-finger</keyword>
<dbReference type="EMBL" id="OZ034829">
    <property type="protein sequence ID" value="CAL1685117.1"/>
    <property type="molecule type" value="Genomic_DNA"/>
</dbReference>
<dbReference type="InterPro" id="IPR036875">
    <property type="entry name" value="Znf_CCHC_sf"/>
</dbReference>
<sequence length="1078" mass="119203">MSLEDNAPYEYQGNVHRAVRAVSFYVEELFSTANKLELARNYMAAKLNWQKEQMRALCSELRMLRPSPGNYEYAIRDHAWNVPDVSVLTGSALSLSLQLISSDYLNRSPSVIRGDDGSSAGSRSSDKQLLRIGTTSPNDEVQVNRIRDDTLIEEIFRVEDAIDRISSEIASKTASLLELDVAAETALADFVSLKEPEDSWQNSNRVGRARRRGEASRPRAGSSRTSDHTNINMMESKNHDNSLPPQGIRTPSGRREGSTVPGAPSSLSRVGPAPSLPTGEEREGATVVSQPDMVQNMRDPQEITSADYFASQESEEPRNPDDDGLEADANLTLCEKPRAKRKARTTSPGLITPSDEENGGNEEPRKVTAVSLRKPRSNKKRAPSMDFVNLTVAPDAASSSRMSTETELSSEREPLGKKKTQKKKTTSKSQSKKNKSIASVSSSEVSDEDYVPQDMRTLGATAVGTIGINSVRYIEKKRRRSKNLNGVVSNRMRVRLERVTEVINTLMYKAEVRGDPAQLINKNQQLEIQVDKLKRDDAIMRKEMNEMRLVVEDLKKEISGLKDELNHAEEERRKAKESQGIAQSKLREIKYDTRKDRADKGTISDERDLHQKTIVMDLPDNPSVSRPTAIQVGSATGGHWSFPLNTTPVKKRSNENSNEVENIKKDYEVGNLNKQIKNLIRKRVELRRKGTEDSGTGSDFQRDGEKPLPQRTPRTKPRITANVQIVPPKAGNESGKKNKVEGRKSIPTEASGDRSGTKKDGWIKIPRRNEGRNKQGVRGQKGDLSTSIKLKNKETSINRNQKDGKPAIATRKPPRTAAVMITGLKEEFSYAAALKKARESIELDKLEIERTKIRRAANGSLLIEVLGPNGSSKASALEEKLREVLKEEAKVSRPVVKGEIRLVGLDISTSTGDVVDTIVKHGGCLKDDIKVGTIRSMNNGLFTVWVQCPLGVAIKMAKMGKIMIGWTVARVDLLDSRPTQCYKCWRFGHLRNACQSKDDFGGLCFRCGDSGHSARFCNAPPKCKICLLDGGAFDHRLGSNFCPAVQNPVKVRSASAVSRPAVVDSARGAETMEIGDGC</sequence>
<keyword evidence="1" id="KW-0479">Metal-binding</keyword>
<feature type="compositionally biased region" description="Basic and acidic residues" evidence="3">
    <location>
        <begin position="791"/>
        <end position="805"/>
    </location>
</feature>
<reference evidence="5" key="1">
    <citation type="submission" date="2024-04" db="EMBL/GenBank/DDBJ databases">
        <authorList>
            <consortium name="Molecular Ecology Group"/>
        </authorList>
    </citation>
    <scope>NUCLEOTIDE SEQUENCE</scope>
</reference>
<feature type="region of interest" description="Disordered" evidence="3">
    <location>
        <begin position="687"/>
        <end position="811"/>
    </location>
</feature>
<keyword evidence="2" id="KW-0175">Coiled coil</keyword>
<gene>
    <name evidence="5" type="ORF">LPLAT_LOCUS10679</name>
</gene>
<accession>A0AAV2NYQ8</accession>
<dbReference type="AlphaFoldDB" id="A0AAV2NYQ8"/>
<evidence type="ECO:0000313" key="5">
    <source>
        <dbReference type="EMBL" id="CAL1685117.1"/>
    </source>
</evidence>
<dbReference type="SUPFAM" id="SSF57756">
    <property type="entry name" value="Retrovirus zinc finger-like domains"/>
    <property type="match status" value="1"/>
</dbReference>
<keyword evidence="6" id="KW-1185">Reference proteome</keyword>
<feature type="coiled-coil region" evidence="2">
    <location>
        <begin position="523"/>
        <end position="578"/>
    </location>
</feature>
<evidence type="ECO:0000256" key="1">
    <source>
        <dbReference type="PROSITE-ProRule" id="PRU00047"/>
    </source>
</evidence>
<feature type="compositionally biased region" description="Basic and acidic residues" evidence="3">
    <location>
        <begin position="734"/>
        <end position="773"/>
    </location>
</feature>
<feature type="region of interest" description="Disordered" evidence="3">
    <location>
        <begin position="634"/>
        <end position="658"/>
    </location>
</feature>
<keyword evidence="1" id="KW-0862">Zinc</keyword>
<feature type="region of interest" description="Disordered" evidence="3">
    <location>
        <begin position="308"/>
        <end position="449"/>
    </location>
</feature>
<dbReference type="GO" id="GO:0003676">
    <property type="term" value="F:nucleic acid binding"/>
    <property type="evidence" value="ECO:0007669"/>
    <property type="project" value="InterPro"/>
</dbReference>
<dbReference type="SMART" id="SM00343">
    <property type="entry name" value="ZnF_C2HC"/>
    <property type="match status" value="2"/>
</dbReference>
<evidence type="ECO:0000256" key="2">
    <source>
        <dbReference type="SAM" id="Coils"/>
    </source>
</evidence>
<dbReference type="GO" id="GO:0008270">
    <property type="term" value="F:zinc ion binding"/>
    <property type="evidence" value="ECO:0007669"/>
    <property type="project" value="UniProtKB-KW"/>
</dbReference>
<feature type="region of interest" description="Disordered" evidence="3">
    <location>
        <begin position="197"/>
        <end position="296"/>
    </location>
</feature>
<dbReference type="InterPro" id="IPR001878">
    <property type="entry name" value="Znf_CCHC"/>
</dbReference>
<name>A0AAV2NYQ8_9HYME</name>
<feature type="domain" description="CCHC-type" evidence="4">
    <location>
        <begin position="1004"/>
        <end position="1017"/>
    </location>
</feature>
<feature type="compositionally biased region" description="Basic residues" evidence="3">
    <location>
        <begin position="417"/>
        <end position="435"/>
    </location>
</feature>
<feature type="compositionally biased region" description="Polar residues" evidence="3">
    <location>
        <begin position="397"/>
        <end position="407"/>
    </location>
</feature>
<organism evidence="5 6">
    <name type="scientific">Lasius platythorax</name>
    <dbReference type="NCBI Taxonomy" id="488582"/>
    <lineage>
        <taxon>Eukaryota</taxon>
        <taxon>Metazoa</taxon>
        <taxon>Ecdysozoa</taxon>
        <taxon>Arthropoda</taxon>
        <taxon>Hexapoda</taxon>
        <taxon>Insecta</taxon>
        <taxon>Pterygota</taxon>
        <taxon>Neoptera</taxon>
        <taxon>Endopterygota</taxon>
        <taxon>Hymenoptera</taxon>
        <taxon>Apocrita</taxon>
        <taxon>Aculeata</taxon>
        <taxon>Formicoidea</taxon>
        <taxon>Formicidae</taxon>
        <taxon>Formicinae</taxon>
        <taxon>Lasius</taxon>
        <taxon>Lasius</taxon>
    </lineage>
</organism>
<proteinExistence type="predicted"/>
<evidence type="ECO:0000256" key="3">
    <source>
        <dbReference type="SAM" id="MobiDB-lite"/>
    </source>
</evidence>
<dbReference type="Proteomes" id="UP001497644">
    <property type="component" value="Chromosome 6"/>
</dbReference>
<protein>
    <recommendedName>
        <fullName evidence="4">CCHC-type domain-containing protein</fullName>
    </recommendedName>
</protein>
<feature type="compositionally biased region" description="Basic residues" evidence="3">
    <location>
        <begin position="373"/>
        <end position="382"/>
    </location>
</feature>
<dbReference type="Gene3D" id="4.10.60.10">
    <property type="entry name" value="Zinc finger, CCHC-type"/>
    <property type="match status" value="1"/>
</dbReference>
<evidence type="ECO:0000313" key="6">
    <source>
        <dbReference type="Proteomes" id="UP001497644"/>
    </source>
</evidence>
<evidence type="ECO:0000259" key="4">
    <source>
        <dbReference type="PROSITE" id="PS50158"/>
    </source>
</evidence>
<dbReference type="PROSITE" id="PS50158">
    <property type="entry name" value="ZF_CCHC"/>
    <property type="match status" value="1"/>
</dbReference>